<evidence type="ECO:0000259" key="3">
    <source>
        <dbReference type="Pfam" id="PF07687"/>
    </source>
</evidence>
<dbReference type="NCBIfam" id="NF009555">
    <property type="entry name" value="PRK13004.1"/>
    <property type="match status" value="1"/>
</dbReference>
<dbReference type="GO" id="GO:0016787">
    <property type="term" value="F:hydrolase activity"/>
    <property type="evidence" value="ECO:0007669"/>
    <property type="project" value="UniProtKB-KW"/>
</dbReference>
<protein>
    <submittedName>
        <fullName evidence="4">YgeY family selenium metabolism-linked hydrolase</fullName>
    </submittedName>
</protein>
<evidence type="ECO:0000313" key="5">
    <source>
        <dbReference type="Proteomes" id="UP000473699"/>
    </source>
</evidence>
<dbReference type="InterPro" id="IPR036264">
    <property type="entry name" value="Bact_exopeptidase_dim_dom"/>
</dbReference>
<sequence length="393" mass="43099">MSEKWQDELVELVRGMIRCPSLSGHEDKIADFVENAMKRFGFDSTERDCYGNVSGRMVFGKGGKRLLFEGHMDHVDVADRSKWTHDPFAAEIVGGRMYGRGTSDMKGNLGAAIMAAKLLKENHAELNGELIVCGGVHEECFEGVASEELGIRWKPDCVIIGEASSLNLKRGQRGRAEVVLETLGKSAHSSNPEVGLNAVKTMAPLLTAIERDFKPKEQPVLGKGILELTDIISSPYPGASVVPERCRVTYDRRLLVGETDAEVLKQIQDIVDAQKKLDPRLDARVYLATGTEKCYTGETISATRYAPGWLFPEDNWFVAAAMEGLRNAGLNPEFSHYAFCTNGSYYAGKAGIPTVGFGGSLESLAHVVDEYIEIDQLCKACEGYQGIVRAVLR</sequence>
<accession>A0A6L5YD09</accession>
<comment type="caution">
    <text evidence="4">The sequence shown here is derived from an EMBL/GenBank/DDBJ whole genome shotgun (WGS) entry which is preliminary data.</text>
</comment>
<proteinExistence type="predicted"/>
<dbReference type="EMBL" id="VUNH01000008">
    <property type="protein sequence ID" value="MST55938.1"/>
    <property type="molecule type" value="Genomic_DNA"/>
</dbReference>
<evidence type="ECO:0000256" key="1">
    <source>
        <dbReference type="ARBA" id="ARBA00022723"/>
    </source>
</evidence>
<keyword evidence="2 4" id="KW-0378">Hydrolase</keyword>
<dbReference type="SUPFAM" id="SSF55031">
    <property type="entry name" value="Bacterial exopeptidase dimerisation domain"/>
    <property type="match status" value="1"/>
</dbReference>
<dbReference type="InterPro" id="IPR011650">
    <property type="entry name" value="Peptidase_M20_dimer"/>
</dbReference>
<evidence type="ECO:0000256" key="2">
    <source>
        <dbReference type="ARBA" id="ARBA00022801"/>
    </source>
</evidence>
<organism evidence="4 5">
    <name type="scientific">Pyramidobacter porci</name>
    <dbReference type="NCBI Taxonomy" id="2605789"/>
    <lineage>
        <taxon>Bacteria</taxon>
        <taxon>Thermotogati</taxon>
        <taxon>Synergistota</taxon>
        <taxon>Synergistia</taxon>
        <taxon>Synergistales</taxon>
        <taxon>Dethiosulfovibrionaceae</taxon>
        <taxon>Pyramidobacter</taxon>
    </lineage>
</organism>
<feature type="domain" description="Peptidase M20 dimerisation" evidence="3">
    <location>
        <begin position="171"/>
        <end position="276"/>
    </location>
</feature>
<reference evidence="4 5" key="1">
    <citation type="submission" date="2019-08" db="EMBL/GenBank/DDBJ databases">
        <title>In-depth cultivation of the pig gut microbiome towards novel bacterial diversity and tailored functional studies.</title>
        <authorList>
            <person name="Wylensek D."/>
            <person name="Hitch T.C.A."/>
            <person name="Clavel T."/>
        </authorList>
    </citation>
    <scope>NUCLEOTIDE SEQUENCE [LARGE SCALE GENOMIC DNA]</scope>
    <source>
        <strain evidence="4 5">SM-530-WT-4B</strain>
    </source>
</reference>
<keyword evidence="5" id="KW-1185">Reference proteome</keyword>
<evidence type="ECO:0000313" key="4">
    <source>
        <dbReference type="EMBL" id="MST55938.1"/>
    </source>
</evidence>
<dbReference type="SUPFAM" id="SSF53187">
    <property type="entry name" value="Zn-dependent exopeptidases"/>
    <property type="match status" value="1"/>
</dbReference>
<dbReference type="Pfam" id="PF07687">
    <property type="entry name" value="M20_dimer"/>
    <property type="match status" value="1"/>
</dbReference>
<dbReference type="AlphaFoldDB" id="A0A6L5YD09"/>
<dbReference type="InterPro" id="IPR002933">
    <property type="entry name" value="Peptidase_M20"/>
</dbReference>
<dbReference type="RefSeq" id="WP_154529027.1">
    <property type="nucleotide sequence ID" value="NZ_VUNH01000008.1"/>
</dbReference>
<dbReference type="GO" id="GO:0046872">
    <property type="term" value="F:metal ion binding"/>
    <property type="evidence" value="ECO:0007669"/>
    <property type="project" value="UniProtKB-KW"/>
</dbReference>
<gene>
    <name evidence="4" type="ORF">FYJ74_07840</name>
</gene>
<keyword evidence="1" id="KW-0479">Metal-binding</keyword>
<dbReference type="Pfam" id="PF01546">
    <property type="entry name" value="Peptidase_M20"/>
    <property type="match status" value="1"/>
</dbReference>
<dbReference type="InterPro" id="IPR050072">
    <property type="entry name" value="Peptidase_M20A"/>
</dbReference>
<dbReference type="Proteomes" id="UP000473699">
    <property type="component" value="Unassembled WGS sequence"/>
</dbReference>
<dbReference type="PANTHER" id="PTHR43808">
    <property type="entry name" value="ACETYLORNITHINE DEACETYLASE"/>
    <property type="match status" value="1"/>
</dbReference>
<dbReference type="Gene3D" id="3.40.630.10">
    <property type="entry name" value="Zn peptidases"/>
    <property type="match status" value="2"/>
</dbReference>
<name>A0A6L5YD09_9BACT</name>